<evidence type="ECO:0000259" key="7">
    <source>
        <dbReference type="Pfam" id="PF04542"/>
    </source>
</evidence>
<feature type="region of interest" description="Disordered" evidence="6">
    <location>
        <begin position="1"/>
        <end position="22"/>
    </location>
</feature>
<dbReference type="Proteomes" id="UP000286746">
    <property type="component" value="Unassembled WGS sequence"/>
</dbReference>
<dbReference type="InterPro" id="IPR036388">
    <property type="entry name" value="WH-like_DNA-bd_sf"/>
</dbReference>
<evidence type="ECO:0000256" key="6">
    <source>
        <dbReference type="SAM" id="MobiDB-lite"/>
    </source>
</evidence>
<sequence length="191" mass="21036">METSPTPAGRAMHSRTAPGRSAQQADGFLGALYERHGSVLLGFAARLLDGDWHRAEDIVQEVAFRAWQRADDLDPTTNALRPWLFTVVRNLVIDVHRSRKARPLEADAADIPPSSVPDGVDRTLTRQVVVAAMRELAPCHREVLVHVYYMGRSLPQTAKLLGVPPGTVKSRMYHATRALREGLNSRGLTAA</sequence>
<dbReference type="PANTHER" id="PTHR43133:SF52">
    <property type="entry name" value="ECF RNA POLYMERASE SIGMA FACTOR SIGL"/>
    <property type="match status" value="1"/>
</dbReference>
<dbReference type="Gene3D" id="1.10.1740.10">
    <property type="match status" value="1"/>
</dbReference>
<dbReference type="InterPro" id="IPR007627">
    <property type="entry name" value="RNA_pol_sigma70_r2"/>
</dbReference>
<dbReference type="SUPFAM" id="SSF88946">
    <property type="entry name" value="Sigma2 domain of RNA polymerase sigma factors"/>
    <property type="match status" value="1"/>
</dbReference>
<dbReference type="CDD" id="cd06171">
    <property type="entry name" value="Sigma70_r4"/>
    <property type="match status" value="1"/>
</dbReference>
<dbReference type="InterPro" id="IPR013324">
    <property type="entry name" value="RNA_pol_sigma_r3/r4-like"/>
</dbReference>
<evidence type="ECO:0000313" key="9">
    <source>
        <dbReference type="EMBL" id="GCD40485.1"/>
    </source>
</evidence>
<evidence type="ECO:0000259" key="8">
    <source>
        <dbReference type="Pfam" id="PF08281"/>
    </source>
</evidence>
<organism evidence="9 10">
    <name type="scientific">Streptomyces paromomycinus</name>
    <name type="common">Streptomyces rimosus subsp. paromomycinus</name>
    <dbReference type="NCBI Taxonomy" id="92743"/>
    <lineage>
        <taxon>Bacteria</taxon>
        <taxon>Bacillati</taxon>
        <taxon>Actinomycetota</taxon>
        <taxon>Actinomycetes</taxon>
        <taxon>Kitasatosporales</taxon>
        <taxon>Streptomycetaceae</taxon>
        <taxon>Streptomyces</taxon>
    </lineage>
</organism>
<dbReference type="NCBIfam" id="TIGR02937">
    <property type="entry name" value="sigma70-ECF"/>
    <property type="match status" value="1"/>
</dbReference>
<reference evidence="9 10" key="1">
    <citation type="submission" date="2018-11" db="EMBL/GenBank/DDBJ databases">
        <title>Whole genome sequence of Streptomyces paromomycinus NBRC 15454(T).</title>
        <authorList>
            <person name="Komaki H."/>
            <person name="Tamura T."/>
        </authorList>
    </citation>
    <scope>NUCLEOTIDE SEQUENCE [LARGE SCALE GENOMIC DNA]</scope>
    <source>
        <strain evidence="9 10">NBRC 15454</strain>
    </source>
</reference>
<gene>
    <name evidence="9" type="ORF">GKJPGBOP_00134</name>
</gene>
<keyword evidence="2" id="KW-0805">Transcription regulation</keyword>
<comment type="similarity">
    <text evidence="1">Belongs to the sigma-70 factor family. ECF subfamily.</text>
</comment>
<dbReference type="InterPro" id="IPR013325">
    <property type="entry name" value="RNA_pol_sigma_r2"/>
</dbReference>
<feature type="domain" description="RNA polymerase sigma factor 70 region 4 type 2" evidence="8">
    <location>
        <begin position="128"/>
        <end position="179"/>
    </location>
</feature>
<dbReference type="SUPFAM" id="SSF88659">
    <property type="entry name" value="Sigma3 and sigma4 domains of RNA polymerase sigma factors"/>
    <property type="match status" value="1"/>
</dbReference>
<feature type="domain" description="RNA polymerase sigma-70 region 2" evidence="7">
    <location>
        <begin position="32"/>
        <end position="100"/>
    </location>
</feature>
<evidence type="ECO:0000256" key="3">
    <source>
        <dbReference type="ARBA" id="ARBA00023082"/>
    </source>
</evidence>
<evidence type="ECO:0000256" key="5">
    <source>
        <dbReference type="ARBA" id="ARBA00023163"/>
    </source>
</evidence>
<dbReference type="AlphaFoldDB" id="A0A401VTS6"/>
<dbReference type="RefSeq" id="WP_371858869.1">
    <property type="nucleotide sequence ID" value="NZ_BHZD01000001.1"/>
</dbReference>
<dbReference type="Gene3D" id="1.10.10.10">
    <property type="entry name" value="Winged helix-like DNA-binding domain superfamily/Winged helix DNA-binding domain"/>
    <property type="match status" value="1"/>
</dbReference>
<proteinExistence type="inferred from homology"/>
<accession>A0A401VTS6</accession>
<dbReference type="EMBL" id="BHZD01000001">
    <property type="protein sequence ID" value="GCD40485.1"/>
    <property type="molecule type" value="Genomic_DNA"/>
</dbReference>
<evidence type="ECO:0000256" key="2">
    <source>
        <dbReference type="ARBA" id="ARBA00023015"/>
    </source>
</evidence>
<keyword evidence="10" id="KW-1185">Reference proteome</keyword>
<evidence type="ECO:0000256" key="4">
    <source>
        <dbReference type="ARBA" id="ARBA00023125"/>
    </source>
</evidence>
<comment type="caution">
    <text evidence="9">The sequence shown here is derived from an EMBL/GenBank/DDBJ whole genome shotgun (WGS) entry which is preliminary data.</text>
</comment>
<evidence type="ECO:0000313" key="10">
    <source>
        <dbReference type="Proteomes" id="UP000286746"/>
    </source>
</evidence>
<dbReference type="InterPro" id="IPR014284">
    <property type="entry name" value="RNA_pol_sigma-70_dom"/>
</dbReference>
<dbReference type="InterPro" id="IPR013249">
    <property type="entry name" value="RNA_pol_sigma70_r4_t2"/>
</dbReference>
<dbReference type="Pfam" id="PF04542">
    <property type="entry name" value="Sigma70_r2"/>
    <property type="match status" value="1"/>
</dbReference>
<evidence type="ECO:0000256" key="1">
    <source>
        <dbReference type="ARBA" id="ARBA00010641"/>
    </source>
</evidence>
<dbReference type="GO" id="GO:0006352">
    <property type="term" value="P:DNA-templated transcription initiation"/>
    <property type="evidence" value="ECO:0007669"/>
    <property type="project" value="InterPro"/>
</dbReference>
<dbReference type="InterPro" id="IPR039425">
    <property type="entry name" value="RNA_pol_sigma-70-like"/>
</dbReference>
<dbReference type="GO" id="GO:0016987">
    <property type="term" value="F:sigma factor activity"/>
    <property type="evidence" value="ECO:0007669"/>
    <property type="project" value="UniProtKB-KW"/>
</dbReference>
<dbReference type="Pfam" id="PF08281">
    <property type="entry name" value="Sigma70_r4_2"/>
    <property type="match status" value="1"/>
</dbReference>
<dbReference type="GO" id="GO:0003677">
    <property type="term" value="F:DNA binding"/>
    <property type="evidence" value="ECO:0007669"/>
    <property type="project" value="UniProtKB-KW"/>
</dbReference>
<protein>
    <submittedName>
        <fullName evidence="9">RNA polymerase sigma factor</fullName>
    </submittedName>
</protein>
<dbReference type="PANTHER" id="PTHR43133">
    <property type="entry name" value="RNA POLYMERASE ECF-TYPE SIGMA FACTO"/>
    <property type="match status" value="1"/>
</dbReference>
<keyword evidence="5" id="KW-0804">Transcription</keyword>
<name>A0A401VTS6_STREY</name>
<keyword evidence="4" id="KW-0238">DNA-binding</keyword>
<keyword evidence="3" id="KW-0731">Sigma factor</keyword>